<evidence type="ECO:0000313" key="1">
    <source>
        <dbReference type="EMBL" id="MPN42507.1"/>
    </source>
</evidence>
<dbReference type="EMBL" id="VSSQ01100286">
    <property type="protein sequence ID" value="MPN42507.1"/>
    <property type="molecule type" value="Genomic_DNA"/>
</dbReference>
<gene>
    <name evidence="1" type="ORF">SDC9_190064</name>
</gene>
<reference evidence="1" key="1">
    <citation type="submission" date="2019-08" db="EMBL/GenBank/DDBJ databases">
        <authorList>
            <person name="Kucharzyk K."/>
            <person name="Murdoch R.W."/>
            <person name="Higgins S."/>
            <person name="Loffler F."/>
        </authorList>
    </citation>
    <scope>NUCLEOTIDE SEQUENCE</scope>
</reference>
<accession>A0A645HU53</accession>
<organism evidence="1">
    <name type="scientific">bioreactor metagenome</name>
    <dbReference type="NCBI Taxonomy" id="1076179"/>
    <lineage>
        <taxon>unclassified sequences</taxon>
        <taxon>metagenomes</taxon>
        <taxon>ecological metagenomes</taxon>
    </lineage>
</organism>
<comment type="caution">
    <text evidence="1">The sequence shown here is derived from an EMBL/GenBank/DDBJ whole genome shotgun (WGS) entry which is preliminary data.</text>
</comment>
<protein>
    <submittedName>
        <fullName evidence="1">Uncharacterized protein</fullName>
    </submittedName>
</protein>
<proteinExistence type="predicted"/>
<dbReference type="AlphaFoldDB" id="A0A645HU53"/>
<sequence>MRHFKHTLKTDQVTLVHPGYLTGHLLLITHFGQREHPAFAPVPKQNPHFVSRTQSRQHTLGTISRHLVAIHELHAVHDQNDCARRKDLLAVQFHTHRQHRFQGCAAIAACGIGLRTTHTHEAHTEIADRAFKQLLPGASQVTCGEVADKDGIIVLKFGQGSRKSA</sequence>
<name>A0A645HU53_9ZZZZ</name>